<evidence type="ECO:0000313" key="6">
    <source>
        <dbReference type="Proteomes" id="UP000261360"/>
    </source>
</evidence>
<evidence type="ECO:0000256" key="3">
    <source>
        <dbReference type="ARBA" id="ARBA00022553"/>
    </source>
</evidence>
<feature type="region of interest" description="Disordered" evidence="4">
    <location>
        <begin position="1"/>
        <end position="45"/>
    </location>
</feature>
<dbReference type="GO" id="GO:0005737">
    <property type="term" value="C:cytoplasm"/>
    <property type="evidence" value="ECO:0007669"/>
    <property type="project" value="UniProtKB-SubCell"/>
</dbReference>
<dbReference type="Ensembl" id="ENSSLDT00000024141.1">
    <property type="protein sequence ID" value="ENSSLDP00000023388.1"/>
    <property type="gene ID" value="ENSSLDG00000018246.1"/>
</dbReference>
<dbReference type="InterPro" id="IPR051833">
    <property type="entry name" value="TC-DDR_regulator"/>
</dbReference>
<feature type="region of interest" description="Disordered" evidence="4">
    <location>
        <begin position="183"/>
        <end position="205"/>
    </location>
</feature>
<feature type="compositionally biased region" description="Polar residues" evidence="4">
    <location>
        <begin position="124"/>
        <end position="137"/>
    </location>
</feature>
<comment type="subcellular location">
    <subcellularLocation>
        <location evidence="1">Cytoplasm</location>
    </subcellularLocation>
</comment>
<protein>
    <recommendedName>
        <fullName evidence="7">Ubiquitin associated protein 2a</fullName>
    </recommendedName>
</protein>
<dbReference type="PANTHER" id="PTHR16308">
    <property type="entry name" value="UBIQUITIN ASSOCIATED PROTEIN 2-LIKE/LINGERER"/>
    <property type="match status" value="1"/>
</dbReference>
<feature type="region of interest" description="Disordered" evidence="4">
    <location>
        <begin position="221"/>
        <end position="297"/>
    </location>
</feature>
<accession>A0A3B4Y651</accession>
<keyword evidence="6" id="KW-1185">Reference proteome</keyword>
<dbReference type="GeneTree" id="ENSGT00390000003453"/>
<dbReference type="GO" id="GO:0005634">
    <property type="term" value="C:nucleus"/>
    <property type="evidence" value="ECO:0007669"/>
    <property type="project" value="TreeGrafter"/>
</dbReference>
<evidence type="ECO:0000313" key="5">
    <source>
        <dbReference type="Ensembl" id="ENSSLDP00000023388.1"/>
    </source>
</evidence>
<sequence length="329" mass="34254">MKLQPEPSAVLSQLAQRQQQSTILSTTESLGLSHAPQVPTPPGKAPPNLAQGVPPLLANQYIMGPGGLLPAYPIYGYEDLQMLQSRLPMDYYGVTFPGTTAAMPGRDGLANNPYSGEATKFGRNDSSSPQGQQTQNQAFLNPPLPPGYGYTGLPYYAGVPGVPSAFQYGPTVFVPPASAKQPTMGLANPSNQYHQQHQPSYGQHAYGTAFDDLSQAHAGEYSKGGYGGSAQSQAKSAGSGPGKGSGTSGGVPDMGGSIYSKTQSFDKQGFHTGTPPPFSLPSALGGTGPLNPGGAPGYAPAPFLHILPPHQQPHSQLLHHHLTQDGQVN</sequence>
<organism evidence="5 6">
    <name type="scientific">Seriola lalandi dorsalis</name>
    <dbReference type="NCBI Taxonomy" id="1841481"/>
    <lineage>
        <taxon>Eukaryota</taxon>
        <taxon>Metazoa</taxon>
        <taxon>Chordata</taxon>
        <taxon>Craniata</taxon>
        <taxon>Vertebrata</taxon>
        <taxon>Euteleostomi</taxon>
        <taxon>Actinopterygii</taxon>
        <taxon>Neopterygii</taxon>
        <taxon>Teleostei</taxon>
        <taxon>Neoteleostei</taxon>
        <taxon>Acanthomorphata</taxon>
        <taxon>Carangaria</taxon>
        <taxon>Carangiformes</taxon>
        <taxon>Carangidae</taxon>
        <taxon>Seriola</taxon>
    </lineage>
</organism>
<dbReference type="Proteomes" id="UP000261360">
    <property type="component" value="Unplaced"/>
</dbReference>
<feature type="compositionally biased region" description="Polar residues" evidence="4">
    <location>
        <begin position="10"/>
        <end position="30"/>
    </location>
</feature>
<evidence type="ECO:0000256" key="1">
    <source>
        <dbReference type="ARBA" id="ARBA00004496"/>
    </source>
</evidence>
<evidence type="ECO:0000256" key="2">
    <source>
        <dbReference type="ARBA" id="ARBA00022490"/>
    </source>
</evidence>
<reference evidence="5" key="2">
    <citation type="submission" date="2025-09" db="UniProtKB">
        <authorList>
            <consortium name="Ensembl"/>
        </authorList>
    </citation>
    <scope>IDENTIFICATION</scope>
</reference>
<keyword evidence="2" id="KW-0963">Cytoplasm</keyword>
<feature type="compositionally biased region" description="Low complexity" evidence="4">
    <location>
        <begin position="229"/>
        <end position="238"/>
    </location>
</feature>
<keyword evidence="3" id="KW-0597">Phosphoprotein</keyword>
<feature type="compositionally biased region" description="Gly residues" evidence="4">
    <location>
        <begin position="239"/>
        <end position="253"/>
    </location>
</feature>
<dbReference type="AlphaFoldDB" id="A0A3B4Y651"/>
<feature type="compositionally biased region" description="Polar residues" evidence="4">
    <location>
        <begin position="188"/>
        <end position="201"/>
    </location>
</feature>
<dbReference type="STRING" id="1841481.ENSSLDP00000023388"/>
<feature type="region of interest" description="Disordered" evidence="4">
    <location>
        <begin position="113"/>
        <end position="137"/>
    </location>
</feature>
<evidence type="ECO:0000256" key="4">
    <source>
        <dbReference type="SAM" id="MobiDB-lite"/>
    </source>
</evidence>
<evidence type="ECO:0008006" key="7">
    <source>
        <dbReference type="Google" id="ProtNLM"/>
    </source>
</evidence>
<reference evidence="5" key="1">
    <citation type="submission" date="2025-08" db="UniProtKB">
        <authorList>
            <consortium name="Ensembl"/>
        </authorList>
    </citation>
    <scope>IDENTIFICATION</scope>
</reference>
<dbReference type="PANTHER" id="PTHR16308:SF20">
    <property type="entry name" value="UBIQUITIN ASSOCIATED PROTEIN 2B ISOFORM X1"/>
    <property type="match status" value="1"/>
</dbReference>
<proteinExistence type="predicted"/>
<name>A0A3B4Y651_SERLL</name>